<dbReference type="Gene3D" id="1.20.58.80">
    <property type="entry name" value="Phosphotransferase system, lactose/cellobiose-type IIA subunit"/>
    <property type="match status" value="1"/>
</dbReference>
<feature type="compositionally biased region" description="Pro residues" evidence="9">
    <location>
        <begin position="410"/>
        <end position="428"/>
    </location>
</feature>
<feature type="compositionally biased region" description="Low complexity" evidence="9">
    <location>
        <begin position="243"/>
        <end position="253"/>
    </location>
</feature>
<dbReference type="OrthoDB" id="3640at2759"/>
<feature type="compositionally biased region" description="Low complexity" evidence="9">
    <location>
        <begin position="291"/>
        <end position="305"/>
    </location>
</feature>
<evidence type="ECO:0000256" key="9">
    <source>
        <dbReference type="SAM" id="MobiDB-lite"/>
    </source>
</evidence>
<reference evidence="11 12" key="1">
    <citation type="journal article" date="2016" name="Mol. Biol. Evol.">
        <title>Comparative Genomics of Early-Diverging Mushroom-Forming Fungi Provides Insights into the Origins of Lignocellulose Decay Capabilities.</title>
        <authorList>
            <person name="Nagy L.G."/>
            <person name="Riley R."/>
            <person name="Tritt A."/>
            <person name="Adam C."/>
            <person name="Daum C."/>
            <person name="Floudas D."/>
            <person name="Sun H."/>
            <person name="Yadav J.S."/>
            <person name="Pangilinan J."/>
            <person name="Larsson K.H."/>
            <person name="Matsuura K."/>
            <person name="Barry K."/>
            <person name="Labutti K."/>
            <person name="Kuo R."/>
            <person name="Ohm R.A."/>
            <person name="Bhattacharya S.S."/>
            <person name="Shirouzu T."/>
            <person name="Yoshinaga Y."/>
            <person name="Martin F.M."/>
            <person name="Grigoriev I.V."/>
            <person name="Hibbett D.S."/>
        </authorList>
    </citation>
    <scope>NUCLEOTIDE SEQUENCE [LARGE SCALE GENOMIC DNA]</scope>
    <source>
        <strain evidence="11 12">HHB12029</strain>
    </source>
</reference>
<dbReference type="PANTHER" id="PTHR12947:SF13">
    <property type="entry name" value="FI19924P1"/>
    <property type="match status" value="1"/>
</dbReference>
<feature type="region of interest" description="Disordered" evidence="9">
    <location>
        <begin position="279"/>
        <end position="321"/>
    </location>
</feature>
<evidence type="ECO:0000313" key="12">
    <source>
        <dbReference type="Proteomes" id="UP000077266"/>
    </source>
</evidence>
<dbReference type="GO" id="GO:0061578">
    <property type="term" value="F:K63-linked deubiquitinase activity"/>
    <property type="evidence" value="ECO:0007669"/>
    <property type="project" value="InterPro"/>
</dbReference>
<feature type="compositionally biased region" description="Basic and acidic residues" evidence="9">
    <location>
        <begin position="186"/>
        <end position="214"/>
    </location>
</feature>
<dbReference type="Gene3D" id="3.40.140.10">
    <property type="entry name" value="Cytidine Deaminase, domain 2"/>
    <property type="match status" value="1"/>
</dbReference>
<proteinExistence type="inferred from homology"/>
<dbReference type="SUPFAM" id="SSF102712">
    <property type="entry name" value="JAB1/MPN domain"/>
    <property type="match status" value="1"/>
</dbReference>
<gene>
    <name evidence="11" type="ORF">EXIGLDRAFT_833964</name>
</gene>
<evidence type="ECO:0000313" key="11">
    <source>
        <dbReference type="EMBL" id="KZV96042.1"/>
    </source>
</evidence>
<evidence type="ECO:0000256" key="1">
    <source>
        <dbReference type="ARBA" id="ARBA00001947"/>
    </source>
</evidence>
<keyword evidence="7" id="KW-0862">Zinc</keyword>
<protein>
    <recommendedName>
        <fullName evidence="10">MPN domain-containing protein</fullName>
    </recommendedName>
</protein>
<evidence type="ECO:0000256" key="5">
    <source>
        <dbReference type="ARBA" id="ARBA00022786"/>
    </source>
</evidence>
<dbReference type="GO" id="GO:0046872">
    <property type="term" value="F:metal ion binding"/>
    <property type="evidence" value="ECO:0007669"/>
    <property type="project" value="UniProtKB-KW"/>
</dbReference>
<accession>A0A165KAC9</accession>
<feature type="compositionally biased region" description="Low complexity" evidence="9">
    <location>
        <begin position="135"/>
        <end position="148"/>
    </location>
</feature>
<comment type="similarity">
    <text evidence="2">Belongs to the peptidase M67C family.</text>
</comment>
<dbReference type="SMART" id="SM00232">
    <property type="entry name" value="JAB_MPN"/>
    <property type="match status" value="1"/>
</dbReference>
<dbReference type="AlphaFoldDB" id="A0A165KAC9"/>
<comment type="cofactor">
    <cofactor evidence="1">
        <name>Zn(2+)</name>
        <dbReference type="ChEBI" id="CHEBI:29105"/>
    </cofactor>
</comment>
<keyword evidence="6" id="KW-0378">Hydrolase</keyword>
<dbReference type="EMBL" id="KV425948">
    <property type="protein sequence ID" value="KZV96042.1"/>
    <property type="molecule type" value="Genomic_DNA"/>
</dbReference>
<name>A0A165KAC9_EXIGL</name>
<dbReference type="GO" id="GO:0140492">
    <property type="term" value="F:metal-dependent deubiquitinase activity"/>
    <property type="evidence" value="ECO:0007669"/>
    <property type="project" value="InterPro"/>
</dbReference>
<feature type="region of interest" description="Disordered" evidence="9">
    <location>
        <begin position="243"/>
        <end position="265"/>
    </location>
</feature>
<dbReference type="FunFam" id="3.40.140.10:FF:000033">
    <property type="entry name" value="AMSH-like protease sst2"/>
    <property type="match status" value="1"/>
</dbReference>
<dbReference type="GO" id="GO:0005768">
    <property type="term" value="C:endosome"/>
    <property type="evidence" value="ECO:0007669"/>
    <property type="project" value="TreeGrafter"/>
</dbReference>
<dbReference type="Proteomes" id="UP000077266">
    <property type="component" value="Unassembled WGS sequence"/>
</dbReference>
<evidence type="ECO:0000256" key="3">
    <source>
        <dbReference type="ARBA" id="ARBA00022670"/>
    </source>
</evidence>
<keyword evidence="5" id="KW-0833">Ubl conjugation pathway</keyword>
<dbReference type="InterPro" id="IPR044098">
    <property type="entry name" value="STAMBP/STALP-like_MPN"/>
</dbReference>
<evidence type="ECO:0000256" key="2">
    <source>
        <dbReference type="ARBA" id="ARBA00010981"/>
    </source>
</evidence>
<evidence type="ECO:0000256" key="6">
    <source>
        <dbReference type="ARBA" id="ARBA00022801"/>
    </source>
</evidence>
<feature type="compositionally biased region" description="Basic and acidic residues" evidence="9">
    <location>
        <begin position="150"/>
        <end position="168"/>
    </location>
</feature>
<dbReference type="Pfam" id="PF01398">
    <property type="entry name" value="JAB"/>
    <property type="match status" value="1"/>
</dbReference>
<dbReference type="InParanoid" id="A0A165KAC9"/>
<evidence type="ECO:0000256" key="4">
    <source>
        <dbReference type="ARBA" id="ARBA00022723"/>
    </source>
</evidence>
<keyword evidence="12" id="KW-1185">Reference proteome</keyword>
<feature type="domain" description="MPN" evidence="10">
    <location>
        <begin position="456"/>
        <end position="585"/>
    </location>
</feature>
<dbReference type="GO" id="GO:0016020">
    <property type="term" value="C:membrane"/>
    <property type="evidence" value="ECO:0007669"/>
    <property type="project" value="TreeGrafter"/>
</dbReference>
<feature type="region of interest" description="Disordered" evidence="9">
    <location>
        <begin position="406"/>
        <end position="428"/>
    </location>
</feature>
<dbReference type="GO" id="GO:0070536">
    <property type="term" value="P:protein K63-linked deubiquitination"/>
    <property type="evidence" value="ECO:0007669"/>
    <property type="project" value="InterPro"/>
</dbReference>
<feature type="region of interest" description="Disordered" evidence="9">
    <location>
        <begin position="1"/>
        <end position="24"/>
    </location>
</feature>
<dbReference type="InterPro" id="IPR037518">
    <property type="entry name" value="MPN"/>
</dbReference>
<dbReference type="CDD" id="cd08066">
    <property type="entry name" value="MPN_AMSH_like"/>
    <property type="match status" value="1"/>
</dbReference>
<dbReference type="InterPro" id="IPR015063">
    <property type="entry name" value="USP8_dimer"/>
</dbReference>
<evidence type="ECO:0000256" key="7">
    <source>
        <dbReference type="ARBA" id="ARBA00022833"/>
    </source>
</evidence>
<dbReference type="GO" id="GO:0006508">
    <property type="term" value="P:proteolysis"/>
    <property type="evidence" value="ECO:0007669"/>
    <property type="project" value="UniProtKB-KW"/>
</dbReference>
<keyword evidence="4" id="KW-0479">Metal-binding</keyword>
<dbReference type="InterPro" id="IPR000555">
    <property type="entry name" value="JAMM/MPN+_dom"/>
</dbReference>
<dbReference type="PROSITE" id="PS50249">
    <property type="entry name" value="MPN"/>
    <property type="match status" value="1"/>
</dbReference>
<keyword evidence="8" id="KW-0482">Metalloprotease</keyword>
<evidence type="ECO:0000256" key="8">
    <source>
        <dbReference type="ARBA" id="ARBA00023049"/>
    </source>
</evidence>
<keyword evidence="3" id="KW-0645">Protease</keyword>
<dbReference type="STRING" id="1314781.A0A165KAC9"/>
<dbReference type="PANTHER" id="PTHR12947">
    <property type="entry name" value="AMSH-LIKE PROTEASE"/>
    <property type="match status" value="1"/>
</dbReference>
<organism evidence="11 12">
    <name type="scientific">Exidia glandulosa HHB12029</name>
    <dbReference type="NCBI Taxonomy" id="1314781"/>
    <lineage>
        <taxon>Eukaryota</taxon>
        <taxon>Fungi</taxon>
        <taxon>Dikarya</taxon>
        <taxon>Basidiomycota</taxon>
        <taxon>Agaricomycotina</taxon>
        <taxon>Agaricomycetes</taxon>
        <taxon>Auriculariales</taxon>
        <taxon>Exidiaceae</taxon>
        <taxon>Exidia</taxon>
    </lineage>
</organism>
<dbReference type="Pfam" id="PF08969">
    <property type="entry name" value="USP8_dimer"/>
    <property type="match status" value="1"/>
</dbReference>
<sequence length="635" mass="70195">MSSHRSQPSSAASTPAPASVRGAAAAPRSITELAKVAQGYAYDGSRSLKDILVGASALKKEGDRLAQEGDLENAFINYARAATIVVDRVPTHVSYHDLSTVHRHNLKLNGNDIMQRLGDLKPQLSDRFEKYQAQLKQQQQTSESSAASNERIRAAREAQAREYADKQGQRQAAKRQAEENAAAVRRHQEQEQRRLQEEARKRAAAEEDRKRREAVAAQAAEDERRRQEAERWNFNQLQASLASTSAAAAQQQQRKGSKIEYQPPVRDEDEYFMPRAHPVESPLSEYDDSSSDYGGPSHHPAHQPQPLRPPPGRGNPIEPITTTSPITDVIHYPKLMSPHQRTQGYAPSLQSMFVAPAHPEAVGPNGALGLSGLYSFPLPTASQPFNFSNVKQPFTVQSRMSQYAYANPRAPMPGQGPAPVPQPPPRPPKQIAYEPPVVKASELPPAAVRSPELKGVVFPREVLPRFVSIAAYNTSKNLETCGLLMGRLKKNGKAYVVTTLLIPQQRATSDTCAMEEEELLVDFQSQRDLIILGWIHTHPTQSCFMSSVDLHTHSGYQSMLPEAFAVVCAPKSKPNFGIFRLTDPPGIQTIMACSAKDAFHPHPPDIPIYTDADKGHVQMQDNLQLEIADLRTHTY</sequence>
<evidence type="ECO:0000259" key="10">
    <source>
        <dbReference type="PROSITE" id="PS50249"/>
    </source>
</evidence>
<feature type="region of interest" description="Disordered" evidence="9">
    <location>
        <begin position="135"/>
        <end position="229"/>
    </location>
</feature>